<dbReference type="SUPFAM" id="SSF56672">
    <property type="entry name" value="DNA/RNA polymerases"/>
    <property type="match status" value="1"/>
</dbReference>
<dbReference type="NCBIfam" id="NF004397">
    <property type="entry name" value="PRK05755.1"/>
    <property type="match status" value="1"/>
</dbReference>
<sequence length="890" mass="97172">MSKKPTLYLLDASSYIHRAFHAIRNLTTSDGVPTGAVYGFVQMLLKVLDEAQPSHLAVVYDAKGPTFRHKLYEPYKANRPPLDPALKSQMPLVRQVVTALNLPAVEMEGYEADDLMATLARQATEQGFQVVLVTGDKDMSQLVNDRVSMWDTMKEARLGPAEVREKMGVDPELVVDLQALTGDSTDNIPGVPGVGPKKAKTLLEQYGDLDSVLAAAPEMKKSKLKENLLAHAEDARISRTLARLADDAPLSFSPELFAMAPPDPEVITPVLAQLEFTSLMKQFAPQPAASEGDYRLVVEPKELEAEIAKARKKGKVSIDTETTSIDPMLAQLVGFSLCSQKGQAIYVPVGHQLPDGEKQMDREKALDLLRPLCADPLVAKVGQNLKYDHIVLSRAGAPLAGIAFDTMVASYLLNPGKTSHGLAAIAAEFLGRSVIPYEEAVGGKNQSFAFAELDKATPYAAEDADVAWQAAKVLGPRIEEAGLEPLFLDLEMPLVPLLARLEMNGVKLDVDALGELSKELGGQLVELEASCYKLAGHEFNLNSPSQLATVLFEELGLPQVKKTKKKTGYSTDVTVLTILAAQHPLPAEILNYRTLSKIKGTYVDTLPALVHPDTGRVHTSFNQAVTATGRLSSSDPNLQNIPVRTELGLRIRECFITEPGMVMLSADYSQIELRVLAHLSRDPLLLEDLSQGLDVHTQTAARLFDVMPGLVTKEMRARAKTVNFGVLYGMSAFRLAREQGISNQEAQEIISKYLGRYAGIAAFQQTNLASARDKGYVTTLLGRRRFLPAINSSNRVAREGAERIALNTPIQGTAADLIKLAMLKVADMMAAEFPEALMILQVHDELVFEVPEKQAEAFTERVRQEMEGVYQLAVELKVDIGQGANWAEAH</sequence>
<keyword evidence="5 16" id="KW-0548">Nucleotidyltransferase</keyword>
<comment type="function">
    <text evidence="16">In addition to polymerase activity, this DNA polymerase exhibits 3'-5' and 5'-3' exonuclease activity.</text>
</comment>
<dbReference type="PRINTS" id="PR00868">
    <property type="entry name" value="DNAPOLI"/>
</dbReference>
<reference evidence="21" key="1">
    <citation type="journal article" date="2023" name="Arch. Microbiol.">
        <title>Desulfoferula mesophilus gen. nov. sp. nov., a mesophilic sulfate-reducing bacterium isolated from a brackish lake sediment.</title>
        <authorList>
            <person name="Watanabe T."/>
            <person name="Yabe T."/>
            <person name="Tsuji J.M."/>
            <person name="Fukui M."/>
        </authorList>
    </citation>
    <scope>NUCLEOTIDE SEQUENCE [LARGE SCALE GENOMIC DNA]</scope>
    <source>
        <strain evidence="21">12FAK</strain>
    </source>
</reference>
<evidence type="ECO:0000256" key="11">
    <source>
        <dbReference type="ARBA" id="ARBA00022932"/>
    </source>
</evidence>
<keyword evidence="7" id="KW-0540">Nuclease</keyword>
<evidence type="ECO:0000256" key="14">
    <source>
        <dbReference type="ARBA" id="ARBA00049244"/>
    </source>
</evidence>
<dbReference type="PANTHER" id="PTHR10133">
    <property type="entry name" value="DNA POLYMERASE I"/>
    <property type="match status" value="1"/>
</dbReference>
<dbReference type="SMART" id="SM00279">
    <property type="entry name" value="HhH2"/>
    <property type="match status" value="1"/>
</dbReference>
<organism evidence="20 21">
    <name type="scientific">Desulfoferula mesophila</name>
    <dbReference type="NCBI Taxonomy" id="3058419"/>
    <lineage>
        <taxon>Bacteria</taxon>
        <taxon>Pseudomonadati</taxon>
        <taxon>Thermodesulfobacteriota</taxon>
        <taxon>Desulfarculia</taxon>
        <taxon>Desulfarculales</taxon>
        <taxon>Desulfarculaceae</taxon>
        <taxon>Desulfoferula</taxon>
    </lineage>
</organism>
<evidence type="ECO:0000256" key="15">
    <source>
        <dbReference type="NCBIfam" id="TIGR00593"/>
    </source>
</evidence>
<keyword evidence="13 16" id="KW-0234">DNA repair</keyword>
<dbReference type="SUPFAM" id="SSF53098">
    <property type="entry name" value="Ribonuclease H-like"/>
    <property type="match status" value="1"/>
</dbReference>
<dbReference type="InterPro" id="IPR008918">
    <property type="entry name" value="HhH2"/>
</dbReference>
<dbReference type="CDD" id="cd08637">
    <property type="entry name" value="DNA_pol_A_pol_I_C"/>
    <property type="match status" value="1"/>
</dbReference>
<dbReference type="CDD" id="cd06139">
    <property type="entry name" value="DNA_polA_I_Ecoli_like_exo"/>
    <property type="match status" value="1"/>
</dbReference>
<dbReference type="Pfam" id="PF00476">
    <property type="entry name" value="DNA_pol_A"/>
    <property type="match status" value="1"/>
</dbReference>
<dbReference type="SUPFAM" id="SSF88723">
    <property type="entry name" value="PIN domain-like"/>
    <property type="match status" value="1"/>
</dbReference>
<dbReference type="PANTHER" id="PTHR10133:SF27">
    <property type="entry name" value="DNA POLYMERASE NU"/>
    <property type="match status" value="1"/>
</dbReference>
<dbReference type="FunFam" id="3.40.50.1010:FF:000001">
    <property type="entry name" value="DNA polymerase I"/>
    <property type="match status" value="1"/>
</dbReference>
<dbReference type="GO" id="GO:0008408">
    <property type="term" value="F:3'-5' exonuclease activity"/>
    <property type="evidence" value="ECO:0007669"/>
    <property type="project" value="UniProtKB-UniRule"/>
</dbReference>
<keyword evidence="4 16" id="KW-0808">Transferase</keyword>
<evidence type="ECO:0000256" key="5">
    <source>
        <dbReference type="ARBA" id="ARBA00022695"/>
    </source>
</evidence>
<evidence type="ECO:0000256" key="12">
    <source>
        <dbReference type="ARBA" id="ARBA00023125"/>
    </source>
</evidence>
<dbReference type="SMART" id="SM00474">
    <property type="entry name" value="35EXOc"/>
    <property type="match status" value="1"/>
</dbReference>
<dbReference type="Gene3D" id="3.30.70.370">
    <property type="match status" value="1"/>
</dbReference>
<evidence type="ECO:0000313" key="21">
    <source>
        <dbReference type="Proteomes" id="UP001366166"/>
    </source>
</evidence>
<dbReference type="GO" id="GO:0008409">
    <property type="term" value="F:5'-3' exonuclease activity"/>
    <property type="evidence" value="ECO:0007669"/>
    <property type="project" value="UniProtKB-UniRule"/>
</dbReference>
<evidence type="ECO:0000256" key="6">
    <source>
        <dbReference type="ARBA" id="ARBA00022705"/>
    </source>
</evidence>
<dbReference type="Pfam" id="PF01612">
    <property type="entry name" value="DNA_pol_A_exo1"/>
    <property type="match status" value="1"/>
</dbReference>
<evidence type="ECO:0000256" key="2">
    <source>
        <dbReference type="ARBA" id="ARBA00012417"/>
    </source>
</evidence>
<evidence type="ECO:0000256" key="16">
    <source>
        <dbReference type="RuleBase" id="RU004460"/>
    </source>
</evidence>
<dbReference type="SUPFAM" id="SSF47807">
    <property type="entry name" value="5' to 3' exonuclease, C-terminal subdomain"/>
    <property type="match status" value="1"/>
</dbReference>
<feature type="domain" description="3'-5' exonuclease" evidence="17">
    <location>
        <begin position="294"/>
        <end position="479"/>
    </location>
</feature>
<dbReference type="EMBL" id="AP028679">
    <property type="protein sequence ID" value="BEQ13738.1"/>
    <property type="molecule type" value="Genomic_DNA"/>
</dbReference>
<dbReference type="NCBIfam" id="TIGR00593">
    <property type="entry name" value="pola"/>
    <property type="match status" value="1"/>
</dbReference>
<feature type="domain" description="DNA-directed DNA polymerase family A palm" evidence="19">
    <location>
        <begin position="648"/>
        <end position="854"/>
    </location>
</feature>
<evidence type="ECO:0000256" key="8">
    <source>
        <dbReference type="ARBA" id="ARBA00022763"/>
    </source>
</evidence>
<dbReference type="FunFam" id="1.10.150.20:FF:000003">
    <property type="entry name" value="DNA polymerase I"/>
    <property type="match status" value="1"/>
</dbReference>
<dbReference type="InterPro" id="IPR012337">
    <property type="entry name" value="RNaseH-like_sf"/>
</dbReference>
<dbReference type="InterPro" id="IPR043502">
    <property type="entry name" value="DNA/RNA_pol_sf"/>
</dbReference>
<keyword evidence="10 16" id="KW-0269">Exonuclease</keyword>
<dbReference type="InterPro" id="IPR002298">
    <property type="entry name" value="DNA_polymerase_A"/>
</dbReference>
<dbReference type="InterPro" id="IPR036279">
    <property type="entry name" value="5-3_exonuclease_C_sf"/>
</dbReference>
<dbReference type="CDD" id="cd09898">
    <property type="entry name" value="H3TH_53EXO"/>
    <property type="match status" value="1"/>
</dbReference>
<dbReference type="InterPro" id="IPR002562">
    <property type="entry name" value="3'-5'_exonuclease_dom"/>
</dbReference>
<evidence type="ECO:0000259" key="18">
    <source>
        <dbReference type="SMART" id="SM00475"/>
    </source>
</evidence>
<dbReference type="InterPro" id="IPR001098">
    <property type="entry name" value="DNA-dir_DNA_pol_A_palm_dom"/>
</dbReference>
<dbReference type="InterPro" id="IPR036397">
    <property type="entry name" value="RNaseH_sf"/>
</dbReference>
<dbReference type="GO" id="GO:0006261">
    <property type="term" value="P:DNA-templated DNA replication"/>
    <property type="evidence" value="ECO:0007669"/>
    <property type="project" value="UniProtKB-UniRule"/>
</dbReference>
<protein>
    <recommendedName>
        <fullName evidence="3 15">DNA polymerase I</fullName>
        <ecNumber evidence="2 15">2.7.7.7</ecNumber>
    </recommendedName>
</protein>
<feature type="domain" description="5'-3' exonuclease" evidence="18">
    <location>
        <begin position="3"/>
        <end position="260"/>
    </location>
</feature>
<dbReference type="Gene3D" id="1.20.1060.10">
    <property type="entry name" value="Taq DNA Polymerase, Chain T, domain 4"/>
    <property type="match status" value="1"/>
</dbReference>
<gene>
    <name evidence="16 20" type="primary">polA</name>
    <name evidence="20" type="ORF">FAK_08040</name>
</gene>
<dbReference type="SMART" id="SM00482">
    <property type="entry name" value="POLAc"/>
    <property type="match status" value="1"/>
</dbReference>
<dbReference type="Gene3D" id="1.10.150.20">
    <property type="entry name" value="5' to 3' exonuclease, C-terminal subdomain"/>
    <property type="match status" value="2"/>
</dbReference>
<dbReference type="InterPro" id="IPR020046">
    <property type="entry name" value="5-3_exonucl_a-hlix_arch_N"/>
</dbReference>
<evidence type="ECO:0000256" key="10">
    <source>
        <dbReference type="ARBA" id="ARBA00022839"/>
    </source>
</evidence>
<proteinExistence type="inferred from homology"/>
<evidence type="ECO:0000256" key="9">
    <source>
        <dbReference type="ARBA" id="ARBA00022801"/>
    </source>
</evidence>
<keyword evidence="12 16" id="KW-0238">DNA-binding</keyword>
<dbReference type="RefSeq" id="WP_338605486.1">
    <property type="nucleotide sequence ID" value="NZ_AP028679.1"/>
</dbReference>
<keyword evidence="8 16" id="KW-0227">DNA damage</keyword>
<evidence type="ECO:0000259" key="17">
    <source>
        <dbReference type="SMART" id="SM00474"/>
    </source>
</evidence>
<dbReference type="EC" id="2.7.7.7" evidence="2 15"/>
<dbReference type="InterPro" id="IPR029060">
    <property type="entry name" value="PIN-like_dom_sf"/>
</dbReference>
<dbReference type="Gene3D" id="3.40.50.1010">
    <property type="entry name" value="5'-nuclease"/>
    <property type="match status" value="1"/>
</dbReference>
<evidence type="ECO:0000256" key="7">
    <source>
        <dbReference type="ARBA" id="ARBA00022722"/>
    </source>
</evidence>
<dbReference type="Pfam" id="PF01367">
    <property type="entry name" value="5_3_exonuc"/>
    <property type="match status" value="1"/>
</dbReference>
<dbReference type="Pfam" id="PF02739">
    <property type="entry name" value="5_3_exonuc_N"/>
    <property type="match status" value="1"/>
</dbReference>
<evidence type="ECO:0000256" key="1">
    <source>
        <dbReference type="ARBA" id="ARBA00007705"/>
    </source>
</evidence>
<dbReference type="SMART" id="SM00475">
    <property type="entry name" value="53EXOc"/>
    <property type="match status" value="1"/>
</dbReference>
<keyword evidence="11 16" id="KW-0239">DNA-directed DNA polymerase</keyword>
<dbReference type="PROSITE" id="PS00447">
    <property type="entry name" value="DNA_POLYMERASE_A"/>
    <property type="match status" value="1"/>
</dbReference>
<name>A0AAU9EVF7_9BACT</name>
<keyword evidence="21" id="KW-1185">Reference proteome</keyword>
<dbReference type="Gene3D" id="3.30.420.10">
    <property type="entry name" value="Ribonuclease H-like superfamily/Ribonuclease H"/>
    <property type="match status" value="1"/>
</dbReference>
<dbReference type="Proteomes" id="UP001366166">
    <property type="component" value="Chromosome"/>
</dbReference>
<keyword evidence="9 16" id="KW-0378">Hydrolase</keyword>
<dbReference type="GO" id="GO:0006302">
    <property type="term" value="P:double-strand break repair"/>
    <property type="evidence" value="ECO:0007669"/>
    <property type="project" value="TreeGrafter"/>
</dbReference>
<dbReference type="FunFam" id="1.10.150.20:FF:000002">
    <property type="entry name" value="DNA polymerase I"/>
    <property type="match status" value="1"/>
</dbReference>
<dbReference type="InterPro" id="IPR002421">
    <property type="entry name" value="5-3_exonuclease"/>
</dbReference>
<accession>A0AAU9EVF7</accession>
<comment type="catalytic activity">
    <reaction evidence="14 16">
        <text>DNA(n) + a 2'-deoxyribonucleoside 5'-triphosphate = DNA(n+1) + diphosphate</text>
        <dbReference type="Rhea" id="RHEA:22508"/>
        <dbReference type="Rhea" id="RHEA-COMP:17339"/>
        <dbReference type="Rhea" id="RHEA-COMP:17340"/>
        <dbReference type="ChEBI" id="CHEBI:33019"/>
        <dbReference type="ChEBI" id="CHEBI:61560"/>
        <dbReference type="ChEBI" id="CHEBI:173112"/>
        <dbReference type="EC" id="2.7.7.7"/>
    </reaction>
</comment>
<dbReference type="KEGG" id="dmp:FAK_08040"/>
<dbReference type="GO" id="GO:0003887">
    <property type="term" value="F:DNA-directed DNA polymerase activity"/>
    <property type="evidence" value="ECO:0007669"/>
    <property type="project" value="UniProtKB-UniRule"/>
</dbReference>
<evidence type="ECO:0000256" key="3">
    <source>
        <dbReference type="ARBA" id="ARBA00020311"/>
    </source>
</evidence>
<dbReference type="AlphaFoldDB" id="A0AAU9EVF7"/>
<dbReference type="InterPro" id="IPR018320">
    <property type="entry name" value="DNA_polymerase_1"/>
</dbReference>
<comment type="similarity">
    <text evidence="1 16">Belongs to the DNA polymerase type-A family.</text>
</comment>
<dbReference type="CDD" id="cd09859">
    <property type="entry name" value="PIN_53EXO"/>
    <property type="match status" value="1"/>
</dbReference>
<dbReference type="InterPro" id="IPR020045">
    <property type="entry name" value="DNA_polI_H3TH"/>
</dbReference>
<evidence type="ECO:0000259" key="19">
    <source>
        <dbReference type="SMART" id="SM00482"/>
    </source>
</evidence>
<evidence type="ECO:0000313" key="20">
    <source>
        <dbReference type="EMBL" id="BEQ13738.1"/>
    </source>
</evidence>
<evidence type="ECO:0000256" key="4">
    <source>
        <dbReference type="ARBA" id="ARBA00022679"/>
    </source>
</evidence>
<keyword evidence="6 16" id="KW-0235">DNA replication</keyword>
<dbReference type="FunFam" id="1.20.1060.10:FF:000001">
    <property type="entry name" value="DNA polymerase I"/>
    <property type="match status" value="1"/>
</dbReference>
<dbReference type="GO" id="GO:0003677">
    <property type="term" value="F:DNA binding"/>
    <property type="evidence" value="ECO:0007669"/>
    <property type="project" value="UniProtKB-UniRule"/>
</dbReference>
<evidence type="ECO:0000256" key="13">
    <source>
        <dbReference type="ARBA" id="ARBA00023204"/>
    </source>
</evidence>
<dbReference type="InterPro" id="IPR019760">
    <property type="entry name" value="DNA-dir_DNA_pol_A_CS"/>
</dbReference>